<protein>
    <recommendedName>
        <fullName evidence="8">Permease IIC component</fullName>
    </recommendedName>
</protein>
<comment type="caution">
    <text evidence="11">The sequence shown here is derived from an EMBL/GenBank/DDBJ whole genome shotgun (WGS) entry which is preliminary data.</text>
</comment>
<feature type="transmembrane region" description="Helical" evidence="9">
    <location>
        <begin position="222"/>
        <end position="245"/>
    </location>
</feature>
<dbReference type="NCBIfam" id="TIGR00359">
    <property type="entry name" value="cello_pts_IIC"/>
    <property type="match status" value="1"/>
</dbReference>
<feature type="transmembrane region" description="Helical" evidence="9">
    <location>
        <begin position="31"/>
        <end position="49"/>
    </location>
</feature>
<keyword evidence="12" id="KW-1185">Reference proteome</keyword>
<keyword evidence="7 8" id="KW-0472">Membrane</keyword>
<name>A0A151AKZ5_9CLOT</name>
<feature type="transmembrane region" description="Helical" evidence="9">
    <location>
        <begin position="69"/>
        <end position="90"/>
    </location>
</feature>
<keyword evidence="3 8" id="KW-1003">Cell membrane</keyword>
<organism evidence="11 12">
    <name type="scientific">Clostridium colicanis DSM 13634</name>
    <dbReference type="NCBI Taxonomy" id="1121305"/>
    <lineage>
        <taxon>Bacteria</taxon>
        <taxon>Bacillati</taxon>
        <taxon>Bacillota</taxon>
        <taxon>Clostridia</taxon>
        <taxon>Eubacteriales</taxon>
        <taxon>Clostridiaceae</taxon>
        <taxon>Clostridium</taxon>
    </lineage>
</organism>
<dbReference type="RefSeq" id="WP_061858870.1">
    <property type="nucleotide sequence ID" value="NZ_LTBB01000011.1"/>
</dbReference>
<evidence type="ECO:0000256" key="5">
    <source>
        <dbReference type="ARBA" id="ARBA00022692"/>
    </source>
</evidence>
<dbReference type="GO" id="GO:1901264">
    <property type="term" value="P:carbohydrate derivative transport"/>
    <property type="evidence" value="ECO:0007669"/>
    <property type="project" value="TreeGrafter"/>
</dbReference>
<feature type="transmembrane region" description="Helical" evidence="9">
    <location>
        <begin position="143"/>
        <end position="161"/>
    </location>
</feature>
<dbReference type="InterPro" id="IPR004796">
    <property type="entry name" value="PTS_IIC_cello"/>
</dbReference>
<dbReference type="Pfam" id="PF02378">
    <property type="entry name" value="PTS_EIIC"/>
    <property type="match status" value="1"/>
</dbReference>
<dbReference type="InterPro" id="IPR051088">
    <property type="entry name" value="PTS_Sugar-EIIC/EIIB"/>
</dbReference>
<comment type="subcellular location">
    <subcellularLocation>
        <location evidence="1">Cell membrane</location>
        <topology evidence="1">Multi-pass membrane protein</topology>
    </subcellularLocation>
</comment>
<feature type="domain" description="PTS EIIC type-3" evidence="10">
    <location>
        <begin position="8"/>
        <end position="417"/>
    </location>
</feature>
<evidence type="ECO:0000256" key="4">
    <source>
        <dbReference type="ARBA" id="ARBA00022597"/>
    </source>
</evidence>
<keyword evidence="4 8" id="KW-0762">Sugar transport</keyword>
<evidence type="ECO:0000259" key="10">
    <source>
        <dbReference type="PROSITE" id="PS51105"/>
    </source>
</evidence>
<evidence type="ECO:0000313" key="11">
    <source>
        <dbReference type="EMBL" id="KYH28324.1"/>
    </source>
</evidence>
<accession>A0A151AKZ5</accession>
<dbReference type="Proteomes" id="UP000075374">
    <property type="component" value="Unassembled WGS sequence"/>
</dbReference>
<keyword evidence="6 9" id="KW-1133">Transmembrane helix</keyword>
<keyword evidence="2 8" id="KW-0813">Transport</keyword>
<evidence type="ECO:0000256" key="6">
    <source>
        <dbReference type="ARBA" id="ARBA00022989"/>
    </source>
</evidence>
<dbReference type="PANTHER" id="PTHR33989">
    <property type="match status" value="1"/>
</dbReference>
<dbReference type="PANTHER" id="PTHR33989:SF11">
    <property type="entry name" value="LICHENAN PERMEASE IIC COMPONENT"/>
    <property type="match status" value="1"/>
</dbReference>
<reference evidence="11 12" key="1">
    <citation type="submission" date="2016-02" db="EMBL/GenBank/DDBJ databases">
        <title>Genome sequence of Clostridium colicanis DSM 13634.</title>
        <authorList>
            <person name="Poehlein A."/>
            <person name="Daniel R."/>
        </authorList>
    </citation>
    <scope>NUCLEOTIDE SEQUENCE [LARGE SCALE GENOMIC DNA]</scope>
    <source>
        <strain evidence="11 12">DSM 13634</strain>
    </source>
</reference>
<evidence type="ECO:0000256" key="7">
    <source>
        <dbReference type="ARBA" id="ARBA00023136"/>
    </source>
</evidence>
<dbReference type="AlphaFoldDB" id="A0A151AKZ5"/>
<keyword evidence="5 9" id="KW-0812">Transmembrane</keyword>
<dbReference type="InterPro" id="IPR003352">
    <property type="entry name" value="PTS_EIIC"/>
</dbReference>
<gene>
    <name evidence="11" type="primary">gmuC</name>
    <name evidence="11" type="ORF">CLCOL_20500</name>
</gene>
<feature type="transmembrane region" description="Helical" evidence="9">
    <location>
        <begin position="291"/>
        <end position="312"/>
    </location>
</feature>
<dbReference type="GO" id="GO:0005886">
    <property type="term" value="C:plasma membrane"/>
    <property type="evidence" value="ECO:0007669"/>
    <property type="project" value="UniProtKB-SubCell"/>
</dbReference>
<evidence type="ECO:0000256" key="2">
    <source>
        <dbReference type="ARBA" id="ARBA00022448"/>
    </source>
</evidence>
<comment type="function">
    <text evidence="8">The phosphoenolpyruvate-dependent sugar phosphotransferase system (PTS), a major carbohydrate active -transport system, catalyzes the phosphorylation of incoming sugar substrates concomitant with their translocation across the cell membrane.</text>
</comment>
<evidence type="ECO:0000313" key="12">
    <source>
        <dbReference type="Proteomes" id="UP000075374"/>
    </source>
</evidence>
<dbReference type="PROSITE" id="PS51105">
    <property type="entry name" value="PTS_EIIC_TYPE_3"/>
    <property type="match status" value="1"/>
</dbReference>
<evidence type="ECO:0000256" key="8">
    <source>
        <dbReference type="PIRNR" id="PIRNR006351"/>
    </source>
</evidence>
<dbReference type="EMBL" id="LTBB01000011">
    <property type="protein sequence ID" value="KYH28324.1"/>
    <property type="molecule type" value="Genomic_DNA"/>
</dbReference>
<feature type="transmembrane region" description="Helical" evidence="9">
    <location>
        <begin position="342"/>
        <end position="366"/>
    </location>
</feature>
<feature type="transmembrane region" description="Helical" evidence="9">
    <location>
        <begin position="404"/>
        <end position="421"/>
    </location>
</feature>
<feature type="transmembrane region" description="Helical" evidence="9">
    <location>
        <begin position="182"/>
        <end position="202"/>
    </location>
</feature>
<evidence type="ECO:0000256" key="3">
    <source>
        <dbReference type="ARBA" id="ARBA00022475"/>
    </source>
</evidence>
<dbReference type="InterPro" id="IPR004501">
    <property type="entry name" value="PTS_EIIC_3"/>
</dbReference>
<dbReference type="GO" id="GO:0009401">
    <property type="term" value="P:phosphoenolpyruvate-dependent sugar phosphotransferase system"/>
    <property type="evidence" value="ECO:0007669"/>
    <property type="project" value="InterPro"/>
</dbReference>
<dbReference type="GO" id="GO:0008982">
    <property type="term" value="F:protein-N(PI)-phosphohistidine-sugar phosphotransferase activity"/>
    <property type="evidence" value="ECO:0007669"/>
    <property type="project" value="UniProtKB-UniRule"/>
</dbReference>
<dbReference type="PATRIC" id="fig|1121305.3.peg.2056"/>
<evidence type="ECO:0000256" key="9">
    <source>
        <dbReference type="SAM" id="Phobius"/>
    </source>
</evidence>
<feature type="transmembrane region" description="Helical" evidence="9">
    <location>
        <begin position="102"/>
        <end position="123"/>
    </location>
</feature>
<proteinExistence type="predicted"/>
<dbReference type="STRING" id="1121305.CLCOL_20500"/>
<sequence>MEKFMNFLEKHLMPIADKLNNNKYLSALRDAFMLTLPLIIFGSVFVVISNLPYLEKILGEGRLNQLKNLLGAASNATMSIMTLFVVFGFGYSLSKKYKVEPVYGAAVAVSAFLLLTPFTMQYGENAQDVVDGVIALDRLGAKGMFVGIISSIIAVEIYRIIVQKNWTIKMPAGVPDAVSRSFSSLIPAFITLTFFLAVRIIFTFTPWGNIHDFIYQSIQAPLMKLGSGLGATLIAIVFTQLLWFFGLHGQIIINSVFDPIWRALSLENLQAFQSGAEKLPHIVTKQFMDTFTVGMGGTGMTLAVIVGIIILAKSKQLKELSKLAGPAGIFNVNEPVIFGLPIVLNSAILIPWILAPMVVTAVTYFAMATGLVPPTTGVDVPWTVPIFFSGILATNSIAGGILQLVNLAIVLIIWMPFIIMIDRQYHKSEKEAEKNNLEVRANKNSKTITSN</sequence>
<dbReference type="PIRSF" id="PIRSF006351">
    <property type="entry name" value="PTS_EIIC-Cellobiose"/>
    <property type="match status" value="1"/>
</dbReference>
<evidence type="ECO:0000256" key="1">
    <source>
        <dbReference type="ARBA" id="ARBA00004651"/>
    </source>
</evidence>
<dbReference type="NCBIfam" id="TIGR00410">
    <property type="entry name" value="lacE"/>
    <property type="match status" value="1"/>
</dbReference>